<proteinExistence type="predicted"/>
<dbReference type="Proteomes" id="UP000199150">
    <property type="component" value="Unassembled WGS sequence"/>
</dbReference>
<accession>A0A1G4RUY5</accession>
<dbReference type="SUPFAM" id="SSF46689">
    <property type="entry name" value="Homeodomain-like"/>
    <property type="match status" value="1"/>
</dbReference>
<dbReference type="STRING" id="260084.SAMN02927928_2157"/>
<dbReference type="GO" id="GO:0000976">
    <property type="term" value="F:transcription cis-regulatory region binding"/>
    <property type="evidence" value="ECO:0007669"/>
    <property type="project" value="TreeGrafter"/>
</dbReference>
<reference evidence="7" key="1">
    <citation type="submission" date="2016-10" db="EMBL/GenBank/DDBJ databases">
        <authorList>
            <person name="Varghese N."/>
            <person name="Submissions S."/>
        </authorList>
    </citation>
    <scope>NUCLEOTIDE SEQUENCE [LARGE SCALE GENOMIC DNA]</scope>
    <source>
        <strain evidence="7">CGMCC 1.3431</strain>
    </source>
</reference>
<evidence type="ECO:0000313" key="7">
    <source>
        <dbReference type="Proteomes" id="UP000199150"/>
    </source>
</evidence>
<dbReference type="GO" id="GO:0003700">
    <property type="term" value="F:DNA-binding transcription factor activity"/>
    <property type="evidence" value="ECO:0007669"/>
    <property type="project" value="TreeGrafter"/>
</dbReference>
<protein>
    <submittedName>
        <fullName evidence="6">Transcriptional regulator, TetR family</fullName>
    </submittedName>
</protein>
<dbReference type="InterPro" id="IPR036271">
    <property type="entry name" value="Tet_transcr_reg_TetR-rel_C_sf"/>
</dbReference>
<dbReference type="Gene3D" id="1.10.357.10">
    <property type="entry name" value="Tetracycline Repressor, domain 2"/>
    <property type="match status" value="1"/>
</dbReference>
<sequence length="207" mass="23051">MEKTVRRRAAPEVRQADILDAALAEFARHGFEGARMEDVARAAKVSKGTVYLYYPTKQALFEALVRRDIAPRVELASTFLKGYDGPLEPALMRMVEMAAMAIEAGRLPVYPKLLIAEAQRFPELAAFYRREVVQKMLGALTGLFQRALDRGEISGIEADMAAHLVIAPVLKSALWALVFADSDEKPFPPLPYLQTHVRVFLKGLDHA</sequence>
<dbReference type="PROSITE" id="PS50977">
    <property type="entry name" value="HTH_TETR_2"/>
    <property type="match status" value="1"/>
</dbReference>
<keyword evidence="3" id="KW-0804">Transcription</keyword>
<feature type="domain" description="HTH tetR-type" evidence="5">
    <location>
        <begin position="12"/>
        <end position="72"/>
    </location>
</feature>
<evidence type="ECO:0000256" key="1">
    <source>
        <dbReference type="ARBA" id="ARBA00023015"/>
    </source>
</evidence>
<evidence type="ECO:0000256" key="4">
    <source>
        <dbReference type="PROSITE-ProRule" id="PRU00335"/>
    </source>
</evidence>
<dbReference type="InterPro" id="IPR011075">
    <property type="entry name" value="TetR_C"/>
</dbReference>
<organism evidence="6 7">
    <name type="scientific">Asticcacaulis taihuensis</name>
    <dbReference type="NCBI Taxonomy" id="260084"/>
    <lineage>
        <taxon>Bacteria</taxon>
        <taxon>Pseudomonadati</taxon>
        <taxon>Pseudomonadota</taxon>
        <taxon>Alphaproteobacteria</taxon>
        <taxon>Caulobacterales</taxon>
        <taxon>Caulobacteraceae</taxon>
        <taxon>Asticcacaulis</taxon>
    </lineage>
</organism>
<evidence type="ECO:0000259" key="5">
    <source>
        <dbReference type="PROSITE" id="PS50977"/>
    </source>
</evidence>
<dbReference type="InterPro" id="IPR050109">
    <property type="entry name" value="HTH-type_TetR-like_transc_reg"/>
</dbReference>
<dbReference type="SUPFAM" id="SSF48498">
    <property type="entry name" value="Tetracyclin repressor-like, C-terminal domain"/>
    <property type="match status" value="1"/>
</dbReference>
<keyword evidence="7" id="KW-1185">Reference proteome</keyword>
<feature type="DNA-binding region" description="H-T-H motif" evidence="4">
    <location>
        <begin position="35"/>
        <end position="54"/>
    </location>
</feature>
<dbReference type="PANTHER" id="PTHR30055:SF223">
    <property type="entry name" value="HTH-TYPE TRANSCRIPTIONAL REGULATOR UIDR"/>
    <property type="match status" value="1"/>
</dbReference>
<keyword evidence="1" id="KW-0805">Transcription regulation</keyword>
<gene>
    <name evidence="6" type="ORF">SAMN02927928_2157</name>
</gene>
<dbReference type="PANTHER" id="PTHR30055">
    <property type="entry name" value="HTH-TYPE TRANSCRIPTIONAL REGULATOR RUTR"/>
    <property type="match status" value="1"/>
</dbReference>
<dbReference type="Pfam" id="PF16859">
    <property type="entry name" value="TetR_C_11"/>
    <property type="match status" value="1"/>
</dbReference>
<evidence type="ECO:0000256" key="3">
    <source>
        <dbReference type="ARBA" id="ARBA00023163"/>
    </source>
</evidence>
<dbReference type="RefSeq" id="WP_090647592.1">
    <property type="nucleotide sequence ID" value="NZ_CBCRYE010000001.1"/>
</dbReference>
<evidence type="ECO:0000256" key="2">
    <source>
        <dbReference type="ARBA" id="ARBA00023125"/>
    </source>
</evidence>
<dbReference type="InterPro" id="IPR001647">
    <property type="entry name" value="HTH_TetR"/>
</dbReference>
<dbReference type="Pfam" id="PF00440">
    <property type="entry name" value="TetR_N"/>
    <property type="match status" value="1"/>
</dbReference>
<dbReference type="PRINTS" id="PR00455">
    <property type="entry name" value="HTHTETR"/>
</dbReference>
<name>A0A1G4RUY5_9CAUL</name>
<dbReference type="InterPro" id="IPR009057">
    <property type="entry name" value="Homeodomain-like_sf"/>
</dbReference>
<keyword evidence="2 4" id="KW-0238">DNA-binding</keyword>
<evidence type="ECO:0000313" key="6">
    <source>
        <dbReference type="EMBL" id="SCW60630.1"/>
    </source>
</evidence>
<dbReference type="OrthoDB" id="7185252at2"/>
<dbReference type="AlphaFoldDB" id="A0A1G4RUY5"/>
<dbReference type="FunFam" id="1.10.10.60:FF:000141">
    <property type="entry name" value="TetR family transcriptional regulator"/>
    <property type="match status" value="1"/>
</dbReference>
<dbReference type="EMBL" id="FMTS01000003">
    <property type="protein sequence ID" value="SCW60630.1"/>
    <property type="molecule type" value="Genomic_DNA"/>
</dbReference>